<evidence type="ECO:0000256" key="7">
    <source>
        <dbReference type="SAM" id="Phobius"/>
    </source>
</evidence>
<evidence type="ECO:0000256" key="3">
    <source>
        <dbReference type="ARBA" id="ARBA00022630"/>
    </source>
</evidence>
<dbReference type="Pfam" id="PF04205">
    <property type="entry name" value="FMN_bind"/>
    <property type="match status" value="1"/>
</dbReference>
<feature type="transmembrane region" description="Helical" evidence="7">
    <location>
        <begin position="20"/>
        <end position="39"/>
    </location>
</feature>
<evidence type="ECO:0000259" key="8">
    <source>
        <dbReference type="SMART" id="SM00900"/>
    </source>
</evidence>
<keyword evidence="6" id="KW-0997">Cell inner membrane</keyword>
<keyword evidence="10" id="KW-1185">Reference proteome</keyword>
<proteinExistence type="inferred from homology"/>
<gene>
    <name evidence="6" type="primary">rnfG</name>
    <name evidence="9" type="ORF">MED297_15155</name>
</gene>
<dbReference type="SMART" id="SM00900">
    <property type="entry name" value="FMN_bind"/>
    <property type="match status" value="1"/>
</dbReference>
<evidence type="ECO:0000313" key="9">
    <source>
        <dbReference type="EMBL" id="EAR08571.1"/>
    </source>
</evidence>
<dbReference type="RefSeq" id="WP_008043117.1">
    <property type="nucleotide sequence ID" value="NZ_CH724150.1"/>
</dbReference>
<dbReference type="GO" id="GO:0010181">
    <property type="term" value="F:FMN binding"/>
    <property type="evidence" value="ECO:0007669"/>
    <property type="project" value="InterPro"/>
</dbReference>
<keyword evidence="6" id="KW-1003">Cell membrane</keyword>
<comment type="subcellular location">
    <subcellularLocation>
        <location evidence="6">Cell inner membrane</location>
        <topology evidence="6">Single-pass membrane protein</topology>
    </subcellularLocation>
</comment>
<evidence type="ECO:0000256" key="6">
    <source>
        <dbReference type="HAMAP-Rule" id="MF_00479"/>
    </source>
</evidence>
<keyword evidence="2 6" id="KW-0597">Phosphoprotein</keyword>
<dbReference type="Proteomes" id="UP000005953">
    <property type="component" value="Unassembled WGS sequence"/>
</dbReference>
<dbReference type="PANTHER" id="PTHR36118:SF1">
    <property type="entry name" value="ION-TRANSLOCATING OXIDOREDUCTASE COMPLEX SUBUNIT G"/>
    <property type="match status" value="1"/>
</dbReference>
<dbReference type="PIRSF" id="PIRSF006091">
    <property type="entry name" value="E_trnsport_RnfG"/>
    <property type="match status" value="1"/>
</dbReference>
<evidence type="ECO:0000256" key="2">
    <source>
        <dbReference type="ARBA" id="ARBA00022553"/>
    </source>
</evidence>
<dbReference type="GO" id="GO:0005886">
    <property type="term" value="C:plasma membrane"/>
    <property type="evidence" value="ECO:0007669"/>
    <property type="project" value="UniProtKB-SubCell"/>
</dbReference>
<dbReference type="EMBL" id="AAOE01000019">
    <property type="protein sequence ID" value="EAR08571.1"/>
    <property type="molecule type" value="Genomic_DNA"/>
</dbReference>
<dbReference type="OrthoDB" id="9784165at2"/>
<dbReference type="HOGENOM" id="CLU_077882_1_0_6"/>
<organism evidence="9 10">
    <name type="scientific">Reinekea blandensis MED297</name>
    <dbReference type="NCBI Taxonomy" id="314283"/>
    <lineage>
        <taxon>Bacteria</taxon>
        <taxon>Pseudomonadati</taxon>
        <taxon>Pseudomonadota</taxon>
        <taxon>Gammaproteobacteria</taxon>
        <taxon>Oceanospirillales</taxon>
        <taxon>Saccharospirillaceae</taxon>
        <taxon>Reinekea</taxon>
    </lineage>
</organism>
<keyword evidence="5 6" id="KW-0249">Electron transport</keyword>
<evidence type="ECO:0000313" key="10">
    <source>
        <dbReference type="Proteomes" id="UP000005953"/>
    </source>
</evidence>
<dbReference type="InterPro" id="IPR007329">
    <property type="entry name" value="FMN-bd"/>
</dbReference>
<dbReference type="GO" id="GO:0009055">
    <property type="term" value="F:electron transfer activity"/>
    <property type="evidence" value="ECO:0007669"/>
    <property type="project" value="InterPro"/>
</dbReference>
<evidence type="ECO:0000256" key="4">
    <source>
        <dbReference type="ARBA" id="ARBA00022643"/>
    </source>
</evidence>
<keyword evidence="6 7" id="KW-1133">Transmembrane helix</keyword>
<comment type="subunit">
    <text evidence="6">The complex is composed of six subunits: RnfA, RnfB, RnfC, RnfD, RnfE and RnfG.</text>
</comment>
<sequence length="228" mass="24766">MSKTEQPNVTLPEAIRRSAIGLAIFAFFTAGIIAVTQTLTRDTITQNEAAFEARQLLSILPSDYTADDILAGETRFDAQALVGLDRLNLSSDTQHFYRVLTADGQTEAVILPVVAPQGYTEAIRLIVGIKANGQILGVRVTRHKETPGLGDQVETSKSDWIYVFNDRSLMNPQPDDWAVVKDGGAFDQLTGATITPRAIVGAVKNSLLFFEDNQDALLNEPDSVEDGS</sequence>
<keyword evidence="3 6" id="KW-0285">Flavoprotein</keyword>
<dbReference type="HAMAP" id="MF_00479">
    <property type="entry name" value="RsxG_RnfG"/>
    <property type="match status" value="1"/>
</dbReference>
<comment type="caution">
    <text evidence="9">The sequence shown here is derived from an EMBL/GenBank/DDBJ whole genome shotgun (WGS) entry which is preliminary data.</text>
</comment>
<name>A4BH72_9GAMM</name>
<dbReference type="GO" id="GO:0022900">
    <property type="term" value="P:electron transport chain"/>
    <property type="evidence" value="ECO:0007669"/>
    <property type="project" value="UniProtKB-UniRule"/>
</dbReference>
<dbReference type="NCBIfam" id="TIGR01947">
    <property type="entry name" value="rnfG"/>
    <property type="match status" value="1"/>
</dbReference>
<comment type="function">
    <text evidence="6">Part of a membrane-bound complex that couples electron transfer with translocation of ions across the membrane.</text>
</comment>
<keyword evidence="1 6" id="KW-0813">Transport</keyword>
<feature type="domain" description="FMN-binding" evidence="8">
    <location>
        <begin position="118"/>
        <end position="210"/>
    </location>
</feature>
<dbReference type="AlphaFoldDB" id="A4BH72"/>
<comment type="similarity">
    <text evidence="6">Belongs to the RnfG family.</text>
</comment>
<reference evidence="9 10" key="1">
    <citation type="submission" date="2006-02" db="EMBL/GenBank/DDBJ databases">
        <authorList>
            <person name="Pinhassi J."/>
            <person name="Pedros-Alio C."/>
            <person name="Ferriera S."/>
            <person name="Johnson J."/>
            <person name="Kravitz S."/>
            <person name="Halpern A."/>
            <person name="Remington K."/>
            <person name="Beeson K."/>
            <person name="Tran B."/>
            <person name="Rogers Y.-H."/>
            <person name="Friedman R."/>
            <person name="Venter J.C."/>
        </authorList>
    </citation>
    <scope>NUCLEOTIDE SEQUENCE [LARGE SCALE GENOMIC DNA]</scope>
    <source>
        <strain evidence="9 10">MED297</strain>
    </source>
</reference>
<dbReference type="STRING" id="314283.MED297_15155"/>
<feature type="modified residue" description="FMN phosphoryl threonine" evidence="6">
    <location>
        <position position="193"/>
    </location>
</feature>
<keyword evidence="6" id="KW-1278">Translocase</keyword>
<comment type="cofactor">
    <cofactor evidence="6">
        <name>FMN</name>
        <dbReference type="ChEBI" id="CHEBI:58210"/>
    </cofactor>
</comment>
<protein>
    <recommendedName>
        <fullName evidence="6">Ion-translocating oxidoreductase complex subunit G</fullName>
        <ecNumber evidence="6">7.-.-.-</ecNumber>
    </recommendedName>
    <alternativeName>
        <fullName evidence="6">Rnf electron transport complex subunit G</fullName>
    </alternativeName>
</protein>
<keyword evidence="4 6" id="KW-0288">FMN</keyword>
<keyword evidence="9" id="KW-0830">Ubiquinone</keyword>
<dbReference type="EC" id="7.-.-.-" evidence="6"/>
<dbReference type="PANTHER" id="PTHR36118">
    <property type="entry name" value="ION-TRANSLOCATING OXIDOREDUCTASE COMPLEX SUBUNIT G"/>
    <property type="match status" value="1"/>
</dbReference>
<evidence type="ECO:0000256" key="1">
    <source>
        <dbReference type="ARBA" id="ARBA00022448"/>
    </source>
</evidence>
<accession>A4BH72</accession>
<keyword evidence="6 7" id="KW-0812">Transmembrane</keyword>
<evidence type="ECO:0000256" key="5">
    <source>
        <dbReference type="ARBA" id="ARBA00022982"/>
    </source>
</evidence>
<keyword evidence="6 7" id="KW-0472">Membrane</keyword>
<dbReference type="InterPro" id="IPR010209">
    <property type="entry name" value="Ion_transpt_RnfG/RsxG"/>
</dbReference>
<dbReference type="NCBIfam" id="NF002519">
    <property type="entry name" value="PRK01908.1"/>
    <property type="match status" value="1"/>
</dbReference>